<gene>
    <name evidence="1" type="ORF">CB5_LOCUS1138</name>
</gene>
<protein>
    <submittedName>
        <fullName evidence="1">Uncharacterized protein</fullName>
    </submittedName>
</protein>
<name>A0A6V7NH72_ANACO</name>
<reference evidence="1" key="1">
    <citation type="submission" date="2020-07" db="EMBL/GenBank/DDBJ databases">
        <authorList>
            <person name="Lin J."/>
        </authorList>
    </citation>
    <scope>NUCLEOTIDE SEQUENCE</scope>
</reference>
<sequence>MVYRYTAQGFAQLALGLAFVPVLGPVYRFEVYFGFLCLDPGSVVVAGSGSCAELDRDSGDLLHCRGFAIKSLIELDRDTLHTRLGSSHECHSGDGRCAFALVSLMPVGLALHGLVVWRAIVVGCCCRRSGSR</sequence>
<evidence type="ECO:0000313" key="1">
    <source>
        <dbReference type="EMBL" id="CAD1817927.1"/>
    </source>
</evidence>
<organism evidence="1">
    <name type="scientific">Ananas comosus var. bracteatus</name>
    <name type="common">red pineapple</name>
    <dbReference type="NCBI Taxonomy" id="296719"/>
    <lineage>
        <taxon>Eukaryota</taxon>
        <taxon>Viridiplantae</taxon>
        <taxon>Streptophyta</taxon>
        <taxon>Embryophyta</taxon>
        <taxon>Tracheophyta</taxon>
        <taxon>Spermatophyta</taxon>
        <taxon>Magnoliopsida</taxon>
        <taxon>Liliopsida</taxon>
        <taxon>Poales</taxon>
        <taxon>Bromeliaceae</taxon>
        <taxon>Bromelioideae</taxon>
        <taxon>Ananas</taxon>
    </lineage>
</organism>
<dbReference type="EMBL" id="LR862138">
    <property type="protein sequence ID" value="CAD1817927.1"/>
    <property type="molecule type" value="Genomic_DNA"/>
</dbReference>
<proteinExistence type="predicted"/>
<dbReference type="AlphaFoldDB" id="A0A6V7NH72"/>
<accession>A0A6V7NH72</accession>